<dbReference type="SUPFAM" id="SSF81383">
    <property type="entry name" value="F-box domain"/>
    <property type="match status" value="1"/>
</dbReference>
<gene>
    <name evidence="2" type="ORF">D9758_019105</name>
</gene>
<name>A0A8H5ERH7_9AGAR</name>
<comment type="caution">
    <text evidence="2">The sequence shown here is derived from an EMBL/GenBank/DDBJ whole genome shotgun (WGS) entry which is preliminary data.</text>
</comment>
<keyword evidence="3" id="KW-1185">Reference proteome</keyword>
<dbReference type="AlphaFoldDB" id="A0A8H5ERH7"/>
<evidence type="ECO:0000313" key="3">
    <source>
        <dbReference type="Proteomes" id="UP000559256"/>
    </source>
</evidence>
<dbReference type="Pfam" id="PF12937">
    <property type="entry name" value="F-box-like"/>
    <property type="match status" value="1"/>
</dbReference>
<dbReference type="InterPro" id="IPR001810">
    <property type="entry name" value="F-box_dom"/>
</dbReference>
<dbReference type="InterPro" id="IPR032675">
    <property type="entry name" value="LRR_dom_sf"/>
</dbReference>
<dbReference type="InterPro" id="IPR036047">
    <property type="entry name" value="F-box-like_dom_sf"/>
</dbReference>
<proteinExistence type="predicted"/>
<organism evidence="2 3">
    <name type="scientific">Tetrapyrgos nigripes</name>
    <dbReference type="NCBI Taxonomy" id="182062"/>
    <lineage>
        <taxon>Eukaryota</taxon>
        <taxon>Fungi</taxon>
        <taxon>Dikarya</taxon>
        <taxon>Basidiomycota</taxon>
        <taxon>Agaricomycotina</taxon>
        <taxon>Agaricomycetes</taxon>
        <taxon>Agaricomycetidae</taxon>
        <taxon>Agaricales</taxon>
        <taxon>Marasmiineae</taxon>
        <taxon>Marasmiaceae</taxon>
        <taxon>Tetrapyrgos</taxon>
    </lineage>
</organism>
<dbReference type="OrthoDB" id="2447803at2759"/>
<sequence length="218" mass="24480">MHSALQIPEILDQIISHLEKDDQKRCAPVCQLWSEVALDHIWRRIVYYSNLKKLSSAAKEINTERPASHTSNSPLTVKALNRLKLKYYARIRTLDLGYSGSWVVLRELMSNSGLTSTLFPNLQCLDCQDQIFDEEFSILILHSGIKSFSVWCSDGLSDILHLTQTITDTNAQPHFLVDIPSSTSGNMPGPLATLLENLTSLEHAGNTSFKDISPILWV</sequence>
<evidence type="ECO:0000313" key="2">
    <source>
        <dbReference type="EMBL" id="KAF5309641.1"/>
    </source>
</evidence>
<reference evidence="2 3" key="1">
    <citation type="journal article" date="2020" name="ISME J.">
        <title>Uncovering the hidden diversity of litter-decomposition mechanisms in mushroom-forming fungi.</title>
        <authorList>
            <person name="Floudas D."/>
            <person name="Bentzer J."/>
            <person name="Ahren D."/>
            <person name="Johansson T."/>
            <person name="Persson P."/>
            <person name="Tunlid A."/>
        </authorList>
    </citation>
    <scope>NUCLEOTIDE SEQUENCE [LARGE SCALE GENOMIC DNA]</scope>
    <source>
        <strain evidence="2 3">CBS 291.85</strain>
    </source>
</reference>
<accession>A0A8H5ERH7</accession>
<dbReference type="Proteomes" id="UP000559256">
    <property type="component" value="Unassembled WGS sequence"/>
</dbReference>
<dbReference type="Gene3D" id="3.80.10.10">
    <property type="entry name" value="Ribonuclease Inhibitor"/>
    <property type="match status" value="1"/>
</dbReference>
<feature type="domain" description="F-box" evidence="1">
    <location>
        <begin position="8"/>
        <end position="46"/>
    </location>
</feature>
<evidence type="ECO:0000259" key="1">
    <source>
        <dbReference type="Pfam" id="PF12937"/>
    </source>
</evidence>
<dbReference type="EMBL" id="JAACJM010000622">
    <property type="protein sequence ID" value="KAF5309641.1"/>
    <property type="molecule type" value="Genomic_DNA"/>
</dbReference>
<protein>
    <recommendedName>
        <fullName evidence="1">F-box domain-containing protein</fullName>
    </recommendedName>
</protein>